<sequence>MDSSTTQIIYTALNLANESERDIDPTPHYESNLPGSQHFLRRCRETDGDTDLQPLSLVCDSGQVSSRRNGVLSVEVSSNHHPRNVSKEYYRDLDYSNCTDRVLNYAHYNVNYDDIKNFC</sequence>
<accession>W8C3Q8</accession>
<reference evidence="1" key="2">
    <citation type="journal article" date="2014" name="BMC Genomics">
        <title>A genomic perspective to assessing quality of mass-reared SIT flies used in Mediterranean fruit fly (Ceratitis capitata) eradication in California.</title>
        <authorList>
            <person name="Calla B."/>
            <person name="Hall B."/>
            <person name="Hou S."/>
            <person name="Geib S.M."/>
        </authorList>
    </citation>
    <scope>NUCLEOTIDE SEQUENCE</scope>
</reference>
<organism evidence="1">
    <name type="scientific">Ceratitis capitata</name>
    <name type="common">Mediterranean fruit fly</name>
    <name type="synonym">Tephritis capitata</name>
    <dbReference type="NCBI Taxonomy" id="7213"/>
    <lineage>
        <taxon>Eukaryota</taxon>
        <taxon>Metazoa</taxon>
        <taxon>Ecdysozoa</taxon>
        <taxon>Arthropoda</taxon>
        <taxon>Hexapoda</taxon>
        <taxon>Insecta</taxon>
        <taxon>Pterygota</taxon>
        <taxon>Neoptera</taxon>
        <taxon>Endopterygota</taxon>
        <taxon>Diptera</taxon>
        <taxon>Brachycera</taxon>
        <taxon>Muscomorpha</taxon>
        <taxon>Tephritoidea</taxon>
        <taxon>Tephritidae</taxon>
        <taxon>Ceratitis</taxon>
        <taxon>Ceratitis</taxon>
    </lineage>
</organism>
<dbReference type="AlphaFoldDB" id="W8C3Q8"/>
<evidence type="ECO:0000313" key="1">
    <source>
        <dbReference type="EMBL" id="JAC03889.1"/>
    </source>
</evidence>
<dbReference type="EMBL" id="GAMC01002667">
    <property type="protein sequence ID" value="JAC03889.1"/>
    <property type="molecule type" value="mRNA"/>
</dbReference>
<proteinExistence type="evidence at transcript level"/>
<name>W8C3Q8_CERCA</name>
<protein>
    <submittedName>
        <fullName evidence="1">Uncharacterized protein</fullName>
    </submittedName>
</protein>
<reference evidence="1" key="1">
    <citation type="submission" date="2013-07" db="EMBL/GenBank/DDBJ databases">
        <authorList>
            <person name="Geib S."/>
        </authorList>
    </citation>
    <scope>NUCLEOTIDE SEQUENCE</scope>
</reference>